<protein>
    <submittedName>
        <fullName evidence="3">Uncharacterized protein</fullName>
    </submittedName>
</protein>
<evidence type="ECO:0000256" key="1">
    <source>
        <dbReference type="SAM" id="MobiDB-lite"/>
    </source>
</evidence>
<name>A0A2T3A150_9PEZI</name>
<evidence type="ECO:0000313" key="3">
    <source>
        <dbReference type="EMBL" id="PSR80892.1"/>
    </source>
</evidence>
<sequence length="158" mass="18517">MMLLDRRTASKQTKPDPPGTMYRDTNTVTLHVPNSSRTHTHIHTHTHTIQHSTRTGNGIEYIAYRHVRHIHQVQHNTTQYIHSTPGISPNINFVTRASRNKCPFFLSFFFFSCTAPFNAFFLALHQKEYMYIYIYIYSYLIEKSVNSQNKKKTVCTSF</sequence>
<keyword evidence="4" id="KW-1185">Reference proteome</keyword>
<keyword evidence="2" id="KW-0812">Transmembrane</keyword>
<feature type="transmembrane region" description="Helical" evidence="2">
    <location>
        <begin position="104"/>
        <end position="124"/>
    </location>
</feature>
<gene>
    <name evidence="3" type="ORF">BD289DRAFT_51786</name>
</gene>
<keyword evidence="2" id="KW-1133">Transmembrane helix</keyword>
<dbReference type="InParanoid" id="A0A2T3A150"/>
<keyword evidence="2" id="KW-0472">Membrane</keyword>
<organism evidence="3 4">
    <name type="scientific">Coniella lustricola</name>
    <dbReference type="NCBI Taxonomy" id="2025994"/>
    <lineage>
        <taxon>Eukaryota</taxon>
        <taxon>Fungi</taxon>
        <taxon>Dikarya</taxon>
        <taxon>Ascomycota</taxon>
        <taxon>Pezizomycotina</taxon>
        <taxon>Sordariomycetes</taxon>
        <taxon>Sordariomycetidae</taxon>
        <taxon>Diaporthales</taxon>
        <taxon>Schizoparmaceae</taxon>
        <taxon>Coniella</taxon>
    </lineage>
</organism>
<dbReference type="EMBL" id="KZ678516">
    <property type="protein sequence ID" value="PSR80892.1"/>
    <property type="molecule type" value="Genomic_DNA"/>
</dbReference>
<accession>A0A2T3A150</accession>
<feature type="region of interest" description="Disordered" evidence="1">
    <location>
        <begin position="1"/>
        <end position="21"/>
    </location>
</feature>
<dbReference type="AlphaFoldDB" id="A0A2T3A150"/>
<reference evidence="3 4" key="1">
    <citation type="journal article" date="2018" name="Mycol. Prog.">
        <title>Coniella lustricola, a new species from submerged detritus.</title>
        <authorList>
            <person name="Raudabaugh D.B."/>
            <person name="Iturriaga T."/>
            <person name="Carver A."/>
            <person name="Mondo S."/>
            <person name="Pangilinan J."/>
            <person name="Lipzen A."/>
            <person name="He G."/>
            <person name="Amirebrahimi M."/>
            <person name="Grigoriev I.V."/>
            <person name="Miller A.N."/>
        </authorList>
    </citation>
    <scope>NUCLEOTIDE SEQUENCE [LARGE SCALE GENOMIC DNA]</scope>
    <source>
        <strain evidence="3 4">B22-T-1</strain>
    </source>
</reference>
<dbReference type="Proteomes" id="UP000241462">
    <property type="component" value="Unassembled WGS sequence"/>
</dbReference>
<proteinExistence type="predicted"/>
<evidence type="ECO:0000256" key="2">
    <source>
        <dbReference type="SAM" id="Phobius"/>
    </source>
</evidence>
<evidence type="ECO:0000313" key="4">
    <source>
        <dbReference type="Proteomes" id="UP000241462"/>
    </source>
</evidence>